<evidence type="ECO:0000313" key="1">
    <source>
        <dbReference type="EMBL" id="KAK5986436.1"/>
    </source>
</evidence>
<keyword evidence="2" id="KW-1185">Reference proteome</keyword>
<dbReference type="AlphaFoldDB" id="A0AAN8FTR1"/>
<sequence>MVPNRPAVSPPPPTGIAPLEKHYHQLQFRVQAGYWRVHSARTLCGDKEASVMVFERKNNVKAPPRIGRMNKFALVDLIKYEVGQLSSLAHPRILHVQHSLEDTKEFLAFGTEAVYASLDNVVIEDGIEGLEVKLGVLQLIVKMLLFR</sequence>
<reference evidence="1 2" key="1">
    <citation type="submission" date="2019-10" db="EMBL/GenBank/DDBJ databases">
        <title>Assembly and Annotation for the nematode Trichostrongylus colubriformis.</title>
        <authorList>
            <person name="Martin J."/>
        </authorList>
    </citation>
    <scope>NUCLEOTIDE SEQUENCE [LARGE SCALE GENOMIC DNA]</scope>
    <source>
        <strain evidence="1">G859</strain>
        <tissue evidence="1">Whole worm</tissue>
    </source>
</reference>
<name>A0AAN8FTR1_TRICO</name>
<protein>
    <recommendedName>
        <fullName evidence="3">Protein kinase domain-containing protein</fullName>
    </recommendedName>
</protein>
<comment type="caution">
    <text evidence="1">The sequence shown here is derived from an EMBL/GenBank/DDBJ whole genome shotgun (WGS) entry which is preliminary data.</text>
</comment>
<accession>A0AAN8FTR1</accession>
<dbReference type="EMBL" id="WIXE01000627">
    <property type="protein sequence ID" value="KAK5986436.1"/>
    <property type="molecule type" value="Genomic_DNA"/>
</dbReference>
<evidence type="ECO:0000313" key="2">
    <source>
        <dbReference type="Proteomes" id="UP001331761"/>
    </source>
</evidence>
<dbReference type="InterPro" id="IPR051177">
    <property type="entry name" value="CIK-Related_Protein"/>
</dbReference>
<dbReference type="PANTHER" id="PTHR12984">
    <property type="entry name" value="SCY1-RELATED S/T PROTEIN KINASE-LIKE"/>
    <property type="match status" value="1"/>
</dbReference>
<proteinExistence type="predicted"/>
<dbReference type="PANTHER" id="PTHR12984:SF16">
    <property type="entry name" value="BLACK MATCH, ISOFORM H"/>
    <property type="match status" value="1"/>
</dbReference>
<gene>
    <name evidence="1" type="ORF">GCK32_017425</name>
</gene>
<dbReference type="Proteomes" id="UP001331761">
    <property type="component" value="Unassembled WGS sequence"/>
</dbReference>
<organism evidence="1 2">
    <name type="scientific">Trichostrongylus colubriformis</name>
    <name type="common">Black scour worm</name>
    <dbReference type="NCBI Taxonomy" id="6319"/>
    <lineage>
        <taxon>Eukaryota</taxon>
        <taxon>Metazoa</taxon>
        <taxon>Ecdysozoa</taxon>
        <taxon>Nematoda</taxon>
        <taxon>Chromadorea</taxon>
        <taxon>Rhabditida</taxon>
        <taxon>Rhabditina</taxon>
        <taxon>Rhabditomorpha</taxon>
        <taxon>Strongyloidea</taxon>
        <taxon>Trichostrongylidae</taxon>
        <taxon>Trichostrongylus</taxon>
    </lineage>
</organism>
<evidence type="ECO:0008006" key="3">
    <source>
        <dbReference type="Google" id="ProtNLM"/>
    </source>
</evidence>